<gene>
    <name evidence="4" type="ORF">PAI11_32920</name>
</gene>
<dbReference type="GO" id="GO:0003824">
    <property type="term" value="F:catalytic activity"/>
    <property type="evidence" value="ECO:0007669"/>
    <property type="project" value="InterPro"/>
</dbReference>
<evidence type="ECO:0000313" key="5">
    <source>
        <dbReference type="Proteomes" id="UP000005143"/>
    </source>
</evidence>
<dbReference type="Proteomes" id="UP000005143">
    <property type="component" value="Unassembled WGS sequence"/>
</dbReference>
<feature type="region of interest" description="Disordered" evidence="2">
    <location>
        <begin position="135"/>
        <end position="154"/>
    </location>
</feature>
<proteinExistence type="inferred from homology"/>
<dbReference type="InterPro" id="IPR000120">
    <property type="entry name" value="Amidase"/>
</dbReference>
<evidence type="ECO:0000256" key="1">
    <source>
        <dbReference type="ARBA" id="ARBA00009199"/>
    </source>
</evidence>
<dbReference type="InterPro" id="IPR023631">
    <property type="entry name" value="Amidase_dom"/>
</dbReference>
<sequence length="495" mass="51461">MPAADPALLRRPAVELAAMIRRGELAAVDLTQAALDRIAELDGRVNAFIDVWAEEALEAAAAIGPGDPRPFAGVPTAIKNNRGVAGKRLTLGASFTEDDVAPSDHNVTRRLRGAGFVLVGSTNLPEWGITPVTRPRRFGPTRNPWDLERTPGGSSGGAAAAVAAGMLPVAHGNDGGGSIRIPAACCGLVGLKSQRGRVSLAPDLGHHLLVVDGMLTRTVADAAATLDVLAGYETGDVAWAPPAAASFADLARRGLEPNGIGRPLRIAVATTPPLDGDPDPVDLDAARRAAELLSGLGHRVEEVDAPWQLPGLLELFTASFGPGIASQIRVAELRRGRDVTPEDVEALSWEMWQRATAMRSVDYLLADGAVQAVGRQIVTWADPYDVILTPALGSAPVAIGDLDPDGPDPMDGFRRGGHFTPYTALGNVTGSPAITLPLFARPAADPAAGMPLGVQLLGRPADEATLLALASQLEAAAPWSDRVAPLALEPQADRA</sequence>
<dbReference type="PANTHER" id="PTHR11895">
    <property type="entry name" value="TRANSAMIDASE"/>
    <property type="match status" value="1"/>
</dbReference>
<organism evidence="4 5">
    <name type="scientific">Patulibacter medicamentivorans</name>
    <dbReference type="NCBI Taxonomy" id="1097667"/>
    <lineage>
        <taxon>Bacteria</taxon>
        <taxon>Bacillati</taxon>
        <taxon>Actinomycetota</taxon>
        <taxon>Thermoleophilia</taxon>
        <taxon>Solirubrobacterales</taxon>
        <taxon>Patulibacteraceae</taxon>
        <taxon>Patulibacter</taxon>
    </lineage>
</organism>
<dbReference type="OrthoDB" id="182039at2"/>
<accession>H0E8X8</accession>
<dbReference type="PATRIC" id="fig|1097667.3.peg.3263"/>
<comment type="caution">
    <text evidence="4">The sequence shown here is derived from an EMBL/GenBank/DDBJ whole genome shotgun (WGS) entry which is preliminary data.</text>
</comment>
<protein>
    <submittedName>
        <fullName evidence="4">Amidase</fullName>
    </submittedName>
</protein>
<dbReference type="RefSeq" id="WP_007577205.1">
    <property type="nucleotide sequence ID" value="NZ_AGUD01000248.1"/>
</dbReference>
<comment type="similarity">
    <text evidence="1">Belongs to the amidase family.</text>
</comment>
<reference evidence="4 5" key="1">
    <citation type="journal article" date="2013" name="Biodegradation">
        <title>Quantitative proteomic analysis of ibuprofen-degrading Patulibacter sp. strain I11.</title>
        <authorList>
            <person name="Almeida B."/>
            <person name="Kjeldal H."/>
            <person name="Lolas I."/>
            <person name="Knudsen A.D."/>
            <person name="Carvalho G."/>
            <person name="Nielsen K.L."/>
            <person name="Barreto Crespo M.T."/>
            <person name="Stensballe A."/>
            <person name="Nielsen J.L."/>
        </authorList>
    </citation>
    <scope>NUCLEOTIDE SEQUENCE [LARGE SCALE GENOMIC DNA]</scope>
    <source>
        <strain evidence="4 5">I11</strain>
    </source>
</reference>
<dbReference type="EMBL" id="AGUD01000248">
    <property type="protein sequence ID" value="EHN09878.1"/>
    <property type="molecule type" value="Genomic_DNA"/>
</dbReference>
<dbReference type="PANTHER" id="PTHR11895:SF7">
    <property type="entry name" value="GLUTAMYL-TRNA(GLN) AMIDOTRANSFERASE SUBUNIT A, MITOCHONDRIAL"/>
    <property type="match status" value="1"/>
</dbReference>
<feature type="domain" description="Amidase" evidence="3">
    <location>
        <begin position="29"/>
        <end position="467"/>
    </location>
</feature>
<evidence type="ECO:0000256" key="2">
    <source>
        <dbReference type="SAM" id="MobiDB-lite"/>
    </source>
</evidence>
<dbReference type="Pfam" id="PF01425">
    <property type="entry name" value="Amidase"/>
    <property type="match status" value="1"/>
</dbReference>
<evidence type="ECO:0000259" key="3">
    <source>
        <dbReference type="Pfam" id="PF01425"/>
    </source>
</evidence>
<dbReference type="SUPFAM" id="SSF75304">
    <property type="entry name" value="Amidase signature (AS) enzymes"/>
    <property type="match status" value="1"/>
</dbReference>
<evidence type="ECO:0000313" key="4">
    <source>
        <dbReference type="EMBL" id="EHN09878.1"/>
    </source>
</evidence>
<dbReference type="PROSITE" id="PS00571">
    <property type="entry name" value="AMIDASES"/>
    <property type="match status" value="1"/>
</dbReference>
<name>H0E8X8_9ACTN</name>
<dbReference type="AlphaFoldDB" id="H0E8X8"/>
<dbReference type="Gene3D" id="3.90.1300.10">
    <property type="entry name" value="Amidase signature (AS) domain"/>
    <property type="match status" value="1"/>
</dbReference>
<keyword evidence="5" id="KW-1185">Reference proteome</keyword>
<dbReference type="InterPro" id="IPR020556">
    <property type="entry name" value="Amidase_CS"/>
</dbReference>
<dbReference type="InterPro" id="IPR036928">
    <property type="entry name" value="AS_sf"/>
</dbReference>